<organism evidence="10 11">
    <name type="scientific">Atopococcus tabaci</name>
    <dbReference type="NCBI Taxonomy" id="269774"/>
    <lineage>
        <taxon>Bacteria</taxon>
        <taxon>Bacillati</taxon>
        <taxon>Bacillota</taxon>
        <taxon>Bacilli</taxon>
        <taxon>Lactobacillales</taxon>
        <taxon>Carnobacteriaceae</taxon>
        <taxon>Atopococcus</taxon>
    </lineage>
</organism>
<sequence>MDIKLENVNHVYNLGTPMAVDALRGISLMIPQGSYTALVGHTGSGKSTLLQHLNVLLKPSSGQVILGDQVITAKSKDAELKSLRRHIGTVFQFPEAQLFEETIVKDVAFGPQNYGMHQEKAMDLAREMLQVVGVDEQYFNSSPFELSGGQQRRVAIAGVLALEPEVLILDEPTAGLDPKGQYELMSLFSQLHKEKKITIILATHQMEYVAEYADQVAVLEAGTLVKTGHPREIFADQAWLKERQLDVPEVVDFANQLAEGKNWSYPELPLTIQELSDSIAHQLKQ</sequence>
<dbReference type="GO" id="GO:0042626">
    <property type="term" value="F:ATPase-coupled transmembrane transporter activity"/>
    <property type="evidence" value="ECO:0007669"/>
    <property type="project" value="TreeGrafter"/>
</dbReference>
<evidence type="ECO:0000256" key="3">
    <source>
        <dbReference type="ARBA" id="ARBA00022475"/>
    </source>
</evidence>
<dbReference type="FunFam" id="3.40.50.300:FF:000224">
    <property type="entry name" value="Energy-coupling factor transporter ATP-binding protein EcfA"/>
    <property type="match status" value="1"/>
</dbReference>
<dbReference type="PROSITE" id="PS50893">
    <property type="entry name" value="ABC_TRANSPORTER_2"/>
    <property type="match status" value="1"/>
</dbReference>
<evidence type="ECO:0000256" key="8">
    <source>
        <dbReference type="RuleBase" id="RU365104"/>
    </source>
</evidence>
<comment type="subunit">
    <text evidence="8">Forms a stable energy-coupling factor (ECF) transporter complex composed of 2 membrane-embedded substrate-binding proteins (S component), 2 ATP-binding proteins (A component) and 2 transmembrane proteins (T component).</text>
</comment>
<dbReference type="Gene3D" id="3.40.50.300">
    <property type="entry name" value="P-loop containing nucleotide triphosphate hydrolases"/>
    <property type="match status" value="1"/>
</dbReference>
<comment type="caution">
    <text evidence="10">The sequence shown here is derived from an EMBL/GenBank/DDBJ whole genome shotgun (WGS) entry which is preliminary data.</text>
</comment>
<keyword evidence="3 8" id="KW-1003">Cell membrane</keyword>
<comment type="subcellular location">
    <subcellularLocation>
        <location evidence="1 8">Cell membrane</location>
        <topology evidence="1 8">Peripheral membrane protein</topology>
    </subcellularLocation>
</comment>
<protein>
    <recommendedName>
        <fullName evidence="8">Energy-coupling factor transporter ATP-binding protein EcfA2</fullName>
        <ecNumber evidence="8">7.-.-.-</ecNumber>
    </recommendedName>
</protein>
<dbReference type="InterPro" id="IPR017871">
    <property type="entry name" value="ABC_transporter-like_CS"/>
</dbReference>
<comment type="function">
    <text evidence="8">ATP-binding (A) component of a common energy-coupling factor (ECF) ABC-transporter complex.</text>
</comment>
<evidence type="ECO:0000256" key="5">
    <source>
        <dbReference type="ARBA" id="ARBA00022840"/>
    </source>
</evidence>
<keyword evidence="5 8" id="KW-0067">ATP-binding</keyword>
<gene>
    <name evidence="10" type="ORF">Q4F26_05650</name>
</gene>
<dbReference type="EMBL" id="JAUNQW010000026">
    <property type="protein sequence ID" value="MDO5457815.1"/>
    <property type="molecule type" value="Genomic_DNA"/>
</dbReference>
<evidence type="ECO:0000313" key="10">
    <source>
        <dbReference type="EMBL" id="MDO5457815.1"/>
    </source>
</evidence>
<feature type="domain" description="ABC transporter" evidence="9">
    <location>
        <begin position="3"/>
        <end position="246"/>
    </location>
</feature>
<dbReference type="EC" id="7.-.-.-" evidence="8"/>
<evidence type="ECO:0000256" key="1">
    <source>
        <dbReference type="ARBA" id="ARBA00004202"/>
    </source>
</evidence>
<proteinExistence type="inferred from homology"/>
<evidence type="ECO:0000259" key="9">
    <source>
        <dbReference type="PROSITE" id="PS50893"/>
    </source>
</evidence>
<dbReference type="CDD" id="cd03225">
    <property type="entry name" value="ABC_cobalt_CbiO_domain1"/>
    <property type="match status" value="1"/>
</dbReference>
<dbReference type="PANTHER" id="PTHR43553:SF27">
    <property type="entry name" value="ENERGY-COUPLING FACTOR TRANSPORTER ATP-BINDING PROTEIN ECFA2"/>
    <property type="match status" value="1"/>
</dbReference>
<keyword evidence="11" id="KW-1185">Reference proteome</keyword>
<dbReference type="InterPro" id="IPR015856">
    <property type="entry name" value="ABC_transpr_CbiO/EcfA_su"/>
</dbReference>
<dbReference type="Proteomes" id="UP001171751">
    <property type="component" value="Unassembled WGS sequence"/>
</dbReference>
<dbReference type="GO" id="GO:0005524">
    <property type="term" value="F:ATP binding"/>
    <property type="evidence" value="ECO:0007669"/>
    <property type="project" value="UniProtKB-UniRule"/>
</dbReference>
<name>A0AA43ZS84_9LACT</name>
<dbReference type="PANTHER" id="PTHR43553">
    <property type="entry name" value="HEAVY METAL TRANSPORTER"/>
    <property type="match status" value="1"/>
</dbReference>
<dbReference type="NCBIfam" id="TIGR04521">
    <property type="entry name" value="ECF_ATPase_2"/>
    <property type="match status" value="1"/>
</dbReference>
<keyword evidence="7 8" id="KW-0472">Membrane</keyword>
<dbReference type="PROSITE" id="PS00211">
    <property type="entry name" value="ABC_TRANSPORTER_1"/>
    <property type="match status" value="1"/>
</dbReference>
<dbReference type="NCBIfam" id="NF010155">
    <property type="entry name" value="PRK13634.1"/>
    <property type="match status" value="1"/>
</dbReference>
<evidence type="ECO:0000256" key="2">
    <source>
        <dbReference type="ARBA" id="ARBA00022448"/>
    </source>
</evidence>
<evidence type="ECO:0000256" key="7">
    <source>
        <dbReference type="ARBA" id="ARBA00023136"/>
    </source>
</evidence>
<dbReference type="AlphaFoldDB" id="A0AA43ZS84"/>
<dbReference type="GO" id="GO:0043190">
    <property type="term" value="C:ATP-binding cassette (ABC) transporter complex"/>
    <property type="evidence" value="ECO:0007669"/>
    <property type="project" value="TreeGrafter"/>
</dbReference>
<dbReference type="InterPro" id="IPR027417">
    <property type="entry name" value="P-loop_NTPase"/>
</dbReference>
<dbReference type="InterPro" id="IPR003439">
    <property type="entry name" value="ABC_transporter-like_ATP-bd"/>
</dbReference>
<dbReference type="InterPro" id="IPR050095">
    <property type="entry name" value="ECF_ABC_transporter_ATP-bd"/>
</dbReference>
<dbReference type="SUPFAM" id="SSF52540">
    <property type="entry name" value="P-loop containing nucleoside triphosphate hydrolases"/>
    <property type="match status" value="1"/>
</dbReference>
<accession>A0AA43ZS84</accession>
<keyword evidence="2 8" id="KW-0813">Transport</keyword>
<comment type="similarity">
    <text evidence="8">Belongs to the ABC transporter superfamily. Energy-coupling factor EcfA family.</text>
</comment>
<reference evidence="10" key="1">
    <citation type="submission" date="2023-07" db="EMBL/GenBank/DDBJ databases">
        <title>Between Cages and Wild: Unraveling the Impact of Captivity on Animal Microbiomes and Antimicrobial Resistance.</title>
        <authorList>
            <person name="Schmartz G.P."/>
            <person name="Rehner J."/>
            <person name="Schuff M.J."/>
            <person name="Becker S.L."/>
            <person name="Kravczyk M."/>
            <person name="Gurevich A."/>
            <person name="Francke R."/>
            <person name="Mueller R."/>
            <person name="Keller V."/>
            <person name="Keller A."/>
        </authorList>
    </citation>
    <scope>NUCLEOTIDE SEQUENCE</scope>
    <source>
        <strain evidence="10">S39M_St_73</strain>
    </source>
</reference>
<dbReference type="InterPro" id="IPR030946">
    <property type="entry name" value="EcfA2"/>
</dbReference>
<dbReference type="GO" id="GO:0016887">
    <property type="term" value="F:ATP hydrolysis activity"/>
    <property type="evidence" value="ECO:0007669"/>
    <property type="project" value="InterPro"/>
</dbReference>
<keyword evidence="4 8" id="KW-0547">Nucleotide-binding</keyword>
<dbReference type="InterPro" id="IPR003593">
    <property type="entry name" value="AAA+_ATPase"/>
</dbReference>
<keyword evidence="6" id="KW-1278">Translocase</keyword>
<evidence type="ECO:0000313" key="11">
    <source>
        <dbReference type="Proteomes" id="UP001171751"/>
    </source>
</evidence>
<evidence type="ECO:0000256" key="4">
    <source>
        <dbReference type="ARBA" id="ARBA00022741"/>
    </source>
</evidence>
<dbReference type="Pfam" id="PF00005">
    <property type="entry name" value="ABC_tran"/>
    <property type="match status" value="1"/>
</dbReference>
<dbReference type="SMART" id="SM00382">
    <property type="entry name" value="AAA"/>
    <property type="match status" value="1"/>
</dbReference>
<evidence type="ECO:0000256" key="6">
    <source>
        <dbReference type="ARBA" id="ARBA00022967"/>
    </source>
</evidence>